<accession>A0A5A7QTP3</accession>
<reference evidence="2" key="1">
    <citation type="journal article" date="2019" name="Curr. Biol.">
        <title>Genome Sequence of Striga asiatica Provides Insight into the Evolution of Plant Parasitism.</title>
        <authorList>
            <person name="Yoshida S."/>
            <person name="Kim S."/>
            <person name="Wafula E.K."/>
            <person name="Tanskanen J."/>
            <person name="Kim Y.M."/>
            <person name="Honaas L."/>
            <person name="Yang Z."/>
            <person name="Spallek T."/>
            <person name="Conn C.E."/>
            <person name="Ichihashi Y."/>
            <person name="Cheong K."/>
            <person name="Cui S."/>
            <person name="Der J.P."/>
            <person name="Gundlach H."/>
            <person name="Jiao Y."/>
            <person name="Hori C."/>
            <person name="Ishida J.K."/>
            <person name="Kasahara H."/>
            <person name="Kiba T."/>
            <person name="Kim M.S."/>
            <person name="Koo N."/>
            <person name="Laohavisit A."/>
            <person name="Lee Y.H."/>
            <person name="Lumba S."/>
            <person name="McCourt P."/>
            <person name="Mortimer J.C."/>
            <person name="Mutuku J.M."/>
            <person name="Nomura T."/>
            <person name="Sasaki-Sekimoto Y."/>
            <person name="Seto Y."/>
            <person name="Wang Y."/>
            <person name="Wakatake T."/>
            <person name="Sakakibara H."/>
            <person name="Demura T."/>
            <person name="Yamaguchi S."/>
            <person name="Yoneyama K."/>
            <person name="Manabe R.I."/>
            <person name="Nelson D.C."/>
            <person name="Schulman A.H."/>
            <person name="Timko M.P."/>
            <person name="dePamphilis C.W."/>
            <person name="Choi D."/>
            <person name="Shirasu K."/>
        </authorList>
    </citation>
    <scope>NUCLEOTIDE SEQUENCE [LARGE SCALE GENOMIC DNA]</scope>
    <source>
        <strain evidence="2">cv. UVA1</strain>
    </source>
</reference>
<keyword evidence="2" id="KW-1185">Reference proteome</keyword>
<name>A0A5A7QTP3_STRAF</name>
<gene>
    <name evidence="1" type="ORF">STAS_25507</name>
</gene>
<proteinExistence type="predicted"/>
<comment type="caution">
    <text evidence="1">The sequence shown here is derived from an EMBL/GenBank/DDBJ whole genome shotgun (WGS) entry which is preliminary data.</text>
</comment>
<dbReference type="EMBL" id="BKCP01008292">
    <property type="protein sequence ID" value="GER48336.1"/>
    <property type="molecule type" value="Genomic_DNA"/>
</dbReference>
<evidence type="ECO:0000313" key="1">
    <source>
        <dbReference type="EMBL" id="GER48336.1"/>
    </source>
</evidence>
<protein>
    <submittedName>
        <fullName evidence="1">Arabidopsis phospholipase-like protein</fullName>
    </submittedName>
</protein>
<sequence>MYRDPPKFKDTFGFLRPSCTQRCPASPDPTTFTAACCSDGYQGEHNWLLKMATLTAAVEALLLDAKRAVGRRALAQGMCSRRMALPRCRRLQLLGYGLYNGISTTGRMWCWTP</sequence>
<dbReference type="Proteomes" id="UP000325081">
    <property type="component" value="Unassembled WGS sequence"/>
</dbReference>
<organism evidence="1 2">
    <name type="scientific">Striga asiatica</name>
    <name type="common">Asiatic witchweed</name>
    <name type="synonym">Buchnera asiatica</name>
    <dbReference type="NCBI Taxonomy" id="4170"/>
    <lineage>
        <taxon>Eukaryota</taxon>
        <taxon>Viridiplantae</taxon>
        <taxon>Streptophyta</taxon>
        <taxon>Embryophyta</taxon>
        <taxon>Tracheophyta</taxon>
        <taxon>Spermatophyta</taxon>
        <taxon>Magnoliopsida</taxon>
        <taxon>eudicotyledons</taxon>
        <taxon>Gunneridae</taxon>
        <taxon>Pentapetalae</taxon>
        <taxon>asterids</taxon>
        <taxon>lamiids</taxon>
        <taxon>Lamiales</taxon>
        <taxon>Orobanchaceae</taxon>
        <taxon>Buchnereae</taxon>
        <taxon>Striga</taxon>
    </lineage>
</organism>
<dbReference type="AlphaFoldDB" id="A0A5A7QTP3"/>
<evidence type="ECO:0000313" key="2">
    <source>
        <dbReference type="Proteomes" id="UP000325081"/>
    </source>
</evidence>